<accession>A0A835MAH1</accession>
<evidence type="ECO:0000313" key="2">
    <source>
        <dbReference type="Proteomes" id="UP000631114"/>
    </source>
</evidence>
<sequence>MATEITLFLLSAQSLDTNIRTAAEASLKQYQELRMLRSAVRAKDAKDVCCGCQSFNFSHIKSSGENSIHIIPNVLIVCAITLWVFSHPVVDLTKTADVAAVKVEGANIHNHGNKTGLSST</sequence>
<protein>
    <submittedName>
        <fullName evidence="1">Uncharacterized protein</fullName>
    </submittedName>
</protein>
<keyword evidence="2" id="KW-1185">Reference proteome</keyword>
<dbReference type="OrthoDB" id="759788at2759"/>
<dbReference type="EMBL" id="JADFTS010000001">
    <property type="protein sequence ID" value="KAF9625375.1"/>
    <property type="molecule type" value="Genomic_DNA"/>
</dbReference>
<dbReference type="AlphaFoldDB" id="A0A835MAH1"/>
<name>A0A835MAH1_9MAGN</name>
<proteinExistence type="predicted"/>
<evidence type="ECO:0000313" key="1">
    <source>
        <dbReference type="EMBL" id="KAF9625375.1"/>
    </source>
</evidence>
<comment type="caution">
    <text evidence="1">The sequence shown here is derived from an EMBL/GenBank/DDBJ whole genome shotgun (WGS) entry which is preliminary data.</text>
</comment>
<dbReference type="PANTHER" id="PTHR34189:SF10">
    <property type="entry name" value="TRANSMEMBRANE PROTEIN"/>
    <property type="match status" value="1"/>
</dbReference>
<organism evidence="1 2">
    <name type="scientific">Coptis chinensis</name>
    <dbReference type="NCBI Taxonomy" id="261450"/>
    <lineage>
        <taxon>Eukaryota</taxon>
        <taxon>Viridiplantae</taxon>
        <taxon>Streptophyta</taxon>
        <taxon>Embryophyta</taxon>
        <taxon>Tracheophyta</taxon>
        <taxon>Spermatophyta</taxon>
        <taxon>Magnoliopsida</taxon>
        <taxon>Ranunculales</taxon>
        <taxon>Ranunculaceae</taxon>
        <taxon>Coptidoideae</taxon>
        <taxon>Coptis</taxon>
    </lineage>
</organism>
<dbReference type="Proteomes" id="UP000631114">
    <property type="component" value="Unassembled WGS sequence"/>
</dbReference>
<reference evidence="1 2" key="1">
    <citation type="submission" date="2020-10" db="EMBL/GenBank/DDBJ databases">
        <title>The Coptis chinensis genome and diversification of protoberbering-type alkaloids.</title>
        <authorList>
            <person name="Wang B."/>
            <person name="Shu S."/>
            <person name="Song C."/>
            <person name="Liu Y."/>
        </authorList>
    </citation>
    <scope>NUCLEOTIDE SEQUENCE [LARGE SCALE GENOMIC DNA]</scope>
    <source>
        <strain evidence="1">HL-2020</strain>
        <tissue evidence="1">Leaf</tissue>
    </source>
</reference>
<dbReference type="PANTHER" id="PTHR34189">
    <property type="entry name" value="TRANSMEMBRANE PROTEIN"/>
    <property type="match status" value="1"/>
</dbReference>
<gene>
    <name evidence="1" type="ORF">IFM89_022167</name>
</gene>